<evidence type="ECO:0000313" key="1">
    <source>
        <dbReference type="EMBL" id="CAB3652796.1"/>
    </source>
</evidence>
<reference evidence="1 2" key="1">
    <citation type="submission" date="2020-04" db="EMBL/GenBank/DDBJ databases">
        <authorList>
            <person name="De Canck E."/>
        </authorList>
    </citation>
    <scope>NUCLEOTIDE SEQUENCE [LARGE SCALE GENOMIC DNA]</scope>
    <source>
        <strain evidence="1 2">LMG 27174</strain>
    </source>
</reference>
<proteinExistence type="predicted"/>
<protein>
    <submittedName>
        <fullName evidence="1">Uncharacterized protein</fullName>
    </submittedName>
</protein>
<name>A0A6J5A460_9BURK</name>
<dbReference type="Proteomes" id="UP000494205">
    <property type="component" value="Unassembled WGS sequence"/>
</dbReference>
<accession>A0A6J5A460</accession>
<evidence type="ECO:0000313" key="2">
    <source>
        <dbReference type="Proteomes" id="UP000494205"/>
    </source>
</evidence>
<sequence>MPGTARGDMFLLRSLEMAEFRSRRALRCAQFPLAIYDASVAGCIDKIAHAD</sequence>
<gene>
    <name evidence="1" type="ORF">LMG27174_01239</name>
</gene>
<dbReference type="AlphaFoldDB" id="A0A6J5A460"/>
<organism evidence="1 2">
    <name type="scientific">Paraburkholderia rhynchosiae</name>
    <dbReference type="NCBI Taxonomy" id="487049"/>
    <lineage>
        <taxon>Bacteria</taxon>
        <taxon>Pseudomonadati</taxon>
        <taxon>Pseudomonadota</taxon>
        <taxon>Betaproteobacteria</taxon>
        <taxon>Burkholderiales</taxon>
        <taxon>Burkholderiaceae</taxon>
        <taxon>Paraburkholderia</taxon>
    </lineage>
</organism>
<dbReference type="EMBL" id="CADIJZ010000004">
    <property type="protein sequence ID" value="CAB3652796.1"/>
    <property type="molecule type" value="Genomic_DNA"/>
</dbReference>